<organism evidence="3 4">
    <name type="scientific">Novosphingobium resinovorum</name>
    <dbReference type="NCBI Taxonomy" id="158500"/>
    <lineage>
        <taxon>Bacteria</taxon>
        <taxon>Pseudomonadati</taxon>
        <taxon>Pseudomonadota</taxon>
        <taxon>Alphaproteobacteria</taxon>
        <taxon>Sphingomonadales</taxon>
        <taxon>Sphingomonadaceae</taxon>
        <taxon>Novosphingobium</taxon>
    </lineage>
</organism>
<dbReference type="InterPro" id="IPR029058">
    <property type="entry name" value="AB_hydrolase_fold"/>
</dbReference>
<gene>
    <name evidence="3" type="ORF">BV97_04413</name>
</gene>
<dbReference type="GO" id="GO:0016787">
    <property type="term" value="F:hydrolase activity"/>
    <property type="evidence" value="ECO:0007669"/>
    <property type="project" value="UniProtKB-KW"/>
</dbReference>
<dbReference type="EMBL" id="JFYZ01000034">
    <property type="protein sequence ID" value="EZP77088.1"/>
    <property type="molecule type" value="Genomic_DNA"/>
</dbReference>
<sequence length="264" mass="28983">MSVLQRNNVTVSGSGRRTIVFAHGFGCDQQAWKDVIPAFSTEYRTVAFDHVGAGQSDLSAFDPEKYSSLHGYKRDILEVLDALDLSDVIFAGHSVAGMMGMLAAIEQPDRFASLIMVCPSPCYVDEPGYKGEFSRQDLDELLEVIDSNFLGWARDGSRAIMGNPDRPELGSDLGESFCRTDPSIAAHFARVTFLSDHRSDLPKCETRTLVLQTMSDMVAPEEVGQYVAARMPNAQLHIMAATGHCPHMSAPAETIEAMRQFLDS</sequence>
<dbReference type="RefSeq" id="WP_036528744.1">
    <property type="nucleotide sequence ID" value="NZ_JFYZ01000034.1"/>
</dbReference>
<proteinExistence type="inferred from homology"/>
<comment type="similarity">
    <text evidence="1">Belongs to the AB hydrolase superfamily.</text>
</comment>
<dbReference type="SUPFAM" id="SSF53474">
    <property type="entry name" value="alpha/beta-Hydrolases"/>
    <property type="match status" value="1"/>
</dbReference>
<keyword evidence="3" id="KW-0378">Hydrolase</keyword>
<dbReference type="PANTHER" id="PTHR43039">
    <property type="entry name" value="ESTERASE-RELATED"/>
    <property type="match status" value="1"/>
</dbReference>
<evidence type="ECO:0000259" key="2">
    <source>
        <dbReference type="Pfam" id="PF12697"/>
    </source>
</evidence>
<dbReference type="PATRIC" id="fig|158500.4.peg.4484"/>
<dbReference type="AlphaFoldDB" id="A0A031JR30"/>
<reference evidence="3 4" key="1">
    <citation type="submission" date="2014-03" db="EMBL/GenBank/DDBJ databases">
        <title>Whole genome sequence of Novosphingobium resinovorum KF1.</title>
        <authorList>
            <person name="Gan H.M."/>
            <person name="Gan H.Y."/>
            <person name="Chew T.H."/>
            <person name="Savka M.A."/>
        </authorList>
    </citation>
    <scope>NUCLEOTIDE SEQUENCE [LARGE SCALE GENOMIC DNA]</scope>
    <source>
        <strain evidence="3 4">KF1</strain>
    </source>
</reference>
<name>A0A031JR30_9SPHN</name>
<dbReference type="Proteomes" id="UP000024329">
    <property type="component" value="Unassembled WGS sequence"/>
</dbReference>
<feature type="domain" description="AB hydrolase-1" evidence="2">
    <location>
        <begin position="19"/>
        <end position="257"/>
    </location>
</feature>
<dbReference type="PRINTS" id="PR00111">
    <property type="entry name" value="ABHYDROLASE"/>
</dbReference>
<dbReference type="Gene3D" id="3.40.50.1820">
    <property type="entry name" value="alpha/beta hydrolase"/>
    <property type="match status" value="1"/>
</dbReference>
<dbReference type="eggNOG" id="COG0596">
    <property type="taxonomic scope" value="Bacteria"/>
</dbReference>
<comment type="caution">
    <text evidence="3">The sequence shown here is derived from an EMBL/GenBank/DDBJ whole genome shotgun (WGS) entry which is preliminary data.</text>
</comment>
<evidence type="ECO:0000313" key="4">
    <source>
        <dbReference type="Proteomes" id="UP000024329"/>
    </source>
</evidence>
<protein>
    <submittedName>
        <fullName evidence="3">Alpha/beta hydrolase fold protein</fullName>
    </submittedName>
</protein>
<evidence type="ECO:0000313" key="3">
    <source>
        <dbReference type="EMBL" id="EZP77088.1"/>
    </source>
</evidence>
<dbReference type="InterPro" id="IPR000073">
    <property type="entry name" value="AB_hydrolase_1"/>
</dbReference>
<evidence type="ECO:0000256" key="1">
    <source>
        <dbReference type="ARBA" id="ARBA00008645"/>
    </source>
</evidence>
<accession>A0A031JR30</accession>
<dbReference type="Pfam" id="PF12697">
    <property type="entry name" value="Abhydrolase_6"/>
    <property type="match status" value="1"/>
</dbReference>